<gene>
    <name evidence="1" type="ORF">BDW59DRAFT_166075</name>
</gene>
<dbReference type="InterPro" id="IPR036412">
    <property type="entry name" value="HAD-like_sf"/>
</dbReference>
<evidence type="ECO:0000313" key="2">
    <source>
        <dbReference type="Proteomes" id="UP001610335"/>
    </source>
</evidence>
<name>A0ABR4HNH3_9EURO</name>
<dbReference type="Proteomes" id="UP001610335">
    <property type="component" value="Unassembled WGS sequence"/>
</dbReference>
<sequence length="167" mass="18472">MPLRSSLRTTLKDFLTIRYTPSSPTLPPQASKYKLVIINFGGTLFETDDANVQELLPQLNTTPIPHLGAMDLLIGLQQRGIPVVISSSNNNNTTNRAIPVIFEAMDRFRLSEYVRGDLIVGDLHGDDAREYTEVILPRLKNIYGEEWTQKSGEVLVVGGTGTDSPCN</sequence>
<organism evidence="1 2">
    <name type="scientific">Aspergillus cavernicola</name>
    <dbReference type="NCBI Taxonomy" id="176166"/>
    <lineage>
        <taxon>Eukaryota</taxon>
        <taxon>Fungi</taxon>
        <taxon>Dikarya</taxon>
        <taxon>Ascomycota</taxon>
        <taxon>Pezizomycotina</taxon>
        <taxon>Eurotiomycetes</taxon>
        <taxon>Eurotiomycetidae</taxon>
        <taxon>Eurotiales</taxon>
        <taxon>Aspergillaceae</taxon>
        <taxon>Aspergillus</taxon>
        <taxon>Aspergillus subgen. Nidulantes</taxon>
    </lineage>
</organism>
<evidence type="ECO:0000313" key="1">
    <source>
        <dbReference type="EMBL" id="KAL2817040.1"/>
    </source>
</evidence>
<keyword evidence="2" id="KW-1185">Reference proteome</keyword>
<dbReference type="SUPFAM" id="SSF56784">
    <property type="entry name" value="HAD-like"/>
    <property type="match status" value="1"/>
</dbReference>
<accession>A0ABR4HNH3</accession>
<proteinExistence type="predicted"/>
<evidence type="ECO:0008006" key="3">
    <source>
        <dbReference type="Google" id="ProtNLM"/>
    </source>
</evidence>
<dbReference type="EMBL" id="JBFXLS010000095">
    <property type="protein sequence ID" value="KAL2817040.1"/>
    <property type="molecule type" value="Genomic_DNA"/>
</dbReference>
<reference evidence="1 2" key="1">
    <citation type="submission" date="2024-07" db="EMBL/GenBank/DDBJ databases">
        <title>Section-level genome sequencing and comparative genomics of Aspergillus sections Usti and Cavernicolus.</title>
        <authorList>
            <consortium name="Lawrence Berkeley National Laboratory"/>
            <person name="Nybo J.L."/>
            <person name="Vesth T.C."/>
            <person name="Theobald S."/>
            <person name="Frisvad J.C."/>
            <person name="Larsen T.O."/>
            <person name="Kjaerboelling I."/>
            <person name="Rothschild-Mancinelli K."/>
            <person name="Lyhne E.K."/>
            <person name="Kogle M.E."/>
            <person name="Barry K."/>
            <person name="Clum A."/>
            <person name="Na H."/>
            <person name="Ledsgaard L."/>
            <person name="Lin J."/>
            <person name="Lipzen A."/>
            <person name="Kuo A."/>
            <person name="Riley R."/>
            <person name="Mondo S."/>
            <person name="LaButti K."/>
            <person name="Haridas S."/>
            <person name="Pangalinan J."/>
            <person name="Salamov A.A."/>
            <person name="Simmons B.A."/>
            <person name="Magnuson J.K."/>
            <person name="Chen J."/>
            <person name="Drula E."/>
            <person name="Henrissat B."/>
            <person name="Wiebenga A."/>
            <person name="Lubbers R.J."/>
            <person name="Gomes A.C."/>
            <person name="Makela M.R."/>
            <person name="Stajich J."/>
            <person name="Grigoriev I.V."/>
            <person name="Mortensen U.H."/>
            <person name="De vries R.P."/>
            <person name="Baker S.E."/>
            <person name="Andersen M.R."/>
        </authorList>
    </citation>
    <scope>NUCLEOTIDE SEQUENCE [LARGE SCALE GENOMIC DNA]</scope>
    <source>
        <strain evidence="1 2">CBS 600.67</strain>
    </source>
</reference>
<protein>
    <recommendedName>
        <fullName evidence="3">HAD-like domain-containing protein</fullName>
    </recommendedName>
</protein>
<comment type="caution">
    <text evidence="1">The sequence shown here is derived from an EMBL/GenBank/DDBJ whole genome shotgun (WGS) entry which is preliminary data.</text>
</comment>